<dbReference type="SMART" id="SM01012">
    <property type="entry name" value="ANTAR"/>
    <property type="match status" value="1"/>
</dbReference>
<reference evidence="8 9" key="1">
    <citation type="submission" date="2015-05" db="EMBL/GenBank/DDBJ databases">
        <authorList>
            <person name="Tang B."/>
            <person name="Yu Y."/>
        </authorList>
    </citation>
    <scope>NUCLEOTIDE SEQUENCE [LARGE SCALE GENOMIC DNA]</scope>
    <source>
        <strain evidence="8 9">DSM 7029</strain>
    </source>
</reference>
<comment type="caution">
    <text evidence="5">Lacks conserved residue(s) required for the propagation of feature annotation.</text>
</comment>
<dbReference type="AlphaFoldDB" id="A0A0G3BRF5"/>
<keyword evidence="2" id="KW-0812">Transmembrane</keyword>
<evidence type="ECO:0000256" key="3">
    <source>
        <dbReference type="ARBA" id="ARBA00022989"/>
    </source>
</evidence>
<feature type="domain" description="ANTAR" evidence="7">
    <location>
        <begin position="122"/>
        <end position="183"/>
    </location>
</feature>
<protein>
    <submittedName>
        <fullName evidence="8">Response regulator NasT</fullName>
    </submittedName>
</protein>
<evidence type="ECO:0000256" key="5">
    <source>
        <dbReference type="PROSITE-ProRule" id="PRU00169"/>
    </source>
</evidence>
<dbReference type="RefSeq" id="WP_047195428.1">
    <property type="nucleotide sequence ID" value="NZ_CP011371.1"/>
</dbReference>
<dbReference type="Pfam" id="PF13675">
    <property type="entry name" value="PilJ"/>
    <property type="match status" value="2"/>
</dbReference>
<dbReference type="GO" id="GO:0000160">
    <property type="term" value="P:phosphorelay signal transduction system"/>
    <property type="evidence" value="ECO:0007669"/>
    <property type="project" value="InterPro"/>
</dbReference>
<dbReference type="InterPro" id="IPR036388">
    <property type="entry name" value="WH-like_DNA-bd_sf"/>
</dbReference>
<comment type="subcellular location">
    <subcellularLocation>
        <location evidence="1">Membrane</location>
        <topology evidence="1">Multi-pass membrane protein</topology>
    </subcellularLocation>
</comment>
<dbReference type="STRING" id="413882.AAW51_3250"/>
<feature type="domain" description="Response regulatory" evidence="6">
    <location>
        <begin position="3"/>
        <end position="116"/>
    </location>
</feature>
<accession>A0A0G3BRF5</accession>
<sequence length="424" mass="46580">MKSILVVSDDGAAATELTADFGSVGIHVLGAIDRRNVVRQVVRDAPDLLVWWMTEPNGEAAEILATLARTAPLPVVVFTQDPDAEGMARVVDAGAHAYVVNGYGVERLRPLLHLAQARFGREQRLREALDDVTHRFEERKLVDRAKGILMRATQMSEEDAFRLLRTVSMRDNQRVGQVSRQLIDAARYAETVNRAGQLRMLSQRIVKLYALLCTQTEPASAQALLTQSVERVERQLDTLARDLSKATFGDLIDAVQAVWAELRQPLALPAELARLSALDAAAERLLGSAERLTSALEVAGQLQTLHLVNMCGRQRMLSQRLTKQVLLGGLLDGAAGDAARDGAAGTVGEFEQALSYLNGAPLGSPDIRQLLEAADRSWHELRQGSRRAETPTGRRALAAASESLLDVFERLTERYERSLQVLTR</sequence>
<dbReference type="OrthoDB" id="9782798at2"/>
<keyword evidence="3" id="KW-1133">Transmembrane helix</keyword>
<evidence type="ECO:0000256" key="2">
    <source>
        <dbReference type="ARBA" id="ARBA00022692"/>
    </source>
</evidence>
<dbReference type="InterPro" id="IPR029095">
    <property type="entry name" value="NarX-like_N"/>
</dbReference>
<dbReference type="PROSITE" id="PS50921">
    <property type="entry name" value="ANTAR"/>
    <property type="match status" value="1"/>
</dbReference>
<dbReference type="Proteomes" id="UP000035352">
    <property type="component" value="Chromosome"/>
</dbReference>
<evidence type="ECO:0000313" key="8">
    <source>
        <dbReference type="EMBL" id="AKJ29941.1"/>
    </source>
</evidence>
<gene>
    <name evidence="8" type="ORF">AAW51_3250</name>
</gene>
<name>A0A0G3BRF5_9BURK</name>
<evidence type="ECO:0000313" key="9">
    <source>
        <dbReference type="Proteomes" id="UP000035352"/>
    </source>
</evidence>
<dbReference type="KEGG" id="pbh:AAW51_3250"/>
<organism evidence="8 9">
    <name type="scientific">Caldimonas brevitalea</name>
    <dbReference type="NCBI Taxonomy" id="413882"/>
    <lineage>
        <taxon>Bacteria</taxon>
        <taxon>Pseudomonadati</taxon>
        <taxon>Pseudomonadota</taxon>
        <taxon>Betaproteobacteria</taxon>
        <taxon>Burkholderiales</taxon>
        <taxon>Sphaerotilaceae</taxon>
        <taxon>Caldimonas</taxon>
    </lineage>
</organism>
<evidence type="ECO:0000256" key="1">
    <source>
        <dbReference type="ARBA" id="ARBA00004141"/>
    </source>
</evidence>
<dbReference type="PROSITE" id="PS50110">
    <property type="entry name" value="RESPONSE_REGULATORY"/>
    <property type="match status" value="1"/>
</dbReference>
<evidence type="ECO:0000256" key="4">
    <source>
        <dbReference type="ARBA" id="ARBA00023136"/>
    </source>
</evidence>
<keyword evidence="9" id="KW-1185">Reference proteome</keyword>
<dbReference type="Pfam" id="PF03861">
    <property type="entry name" value="ANTAR"/>
    <property type="match status" value="1"/>
</dbReference>
<dbReference type="Gene3D" id="1.10.10.10">
    <property type="entry name" value="Winged helix-like DNA-binding domain superfamily/Winged helix DNA-binding domain"/>
    <property type="match status" value="1"/>
</dbReference>
<dbReference type="Gene3D" id="3.40.50.2300">
    <property type="match status" value="1"/>
</dbReference>
<evidence type="ECO:0000259" key="6">
    <source>
        <dbReference type="PROSITE" id="PS50110"/>
    </source>
</evidence>
<evidence type="ECO:0000259" key="7">
    <source>
        <dbReference type="PROSITE" id="PS50921"/>
    </source>
</evidence>
<dbReference type="GO" id="GO:0003723">
    <property type="term" value="F:RNA binding"/>
    <property type="evidence" value="ECO:0007669"/>
    <property type="project" value="InterPro"/>
</dbReference>
<dbReference type="GO" id="GO:0016020">
    <property type="term" value="C:membrane"/>
    <property type="evidence" value="ECO:0007669"/>
    <property type="project" value="UniProtKB-SubCell"/>
</dbReference>
<dbReference type="InterPro" id="IPR001789">
    <property type="entry name" value="Sig_transdc_resp-reg_receiver"/>
</dbReference>
<dbReference type="EMBL" id="CP011371">
    <property type="protein sequence ID" value="AKJ29941.1"/>
    <property type="molecule type" value="Genomic_DNA"/>
</dbReference>
<proteinExistence type="predicted"/>
<dbReference type="SUPFAM" id="SSF52172">
    <property type="entry name" value="CheY-like"/>
    <property type="match status" value="1"/>
</dbReference>
<keyword evidence="4" id="KW-0472">Membrane</keyword>
<dbReference type="InterPro" id="IPR005561">
    <property type="entry name" value="ANTAR"/>
</dbReference>
<dbReference type="InterPro" id="IPR011006">
    <property type="entry name" value="CheY-like_superfamily"/>
</dbReference>